<dbReference type="PANTHER" id="PTHR47706">
    <property type="entry name" value="NMRA-LIKE FAMILY PROTEIN"/>
    <property type="match status" value="1"/>
</dbReference>
<dbReference type="Pfam" id="PF05368">
    <property type="entry name" value="NmrA"/>
    <property type="match status" value="1"/>
</dbReference>
<keyword evidence="6" id="KW-1185">Reference proteome</keyword>
<name>A0A177TDI8_9BASI</name>
<evidence type="ECO:0000256" key="1">
    <source>
        <dbReference type="ARBA" id="ARBA00005725"/>
    </source>
</evidence>
<protein>
    <recommendedName>
        <fullName evidence="4">NmrA-like domain-containing protein</fullName>
    </recommendedName>
</protein>
<proteinExistence type="inferred from homology"/>
<comment type="similarity">
    <text evidence="1">Belongs to the NmrA-type oxidoreductase family. Isoflavone reductase subfamily.</text>
</comment>
<dbReference type="InterPro" id="IPR008030">
    <property type="entry name" value="NmrA-like"/>
</dbReference>
<dbReference type="EMBL" id="LWDF02000049">
    <property type="protein sequence ID" value="KAE8259016.1"/>
    <property type="molecule type" value="Genomic_DNA"/>
</dbReference>
<dbReference type="InterPro" id="IPR036291">
    <property type="entry name" value="NAD(P)-bd_dom_sf"/>
</dbReference>
<dbReference type="InterPro" id="IPR051609">
    <property type="entry name" value="NmrA/Isoflavone_reductase-like"/>
</dbReference>
<sequence>MASRQVALCGGFSSRFGRKVHEALLGEQALRVVSISRKEIPELQGRAYAQHVVDYSDINSLASALQGCDTVISLIWSTEGMLESQRTLLRAAEQAGSVRRFIGSEWGVDTTRSRTVPHYDDKVNFYTDYLSKSSIEQPSVVFDGLFMDYFSAGEGKFMPVNIGGLTAKIPGTGDEQVSMTRMEDVADLVRRLLLRAESLPPVVRGQATTTTWNKMVNDVQTLVQRTFSVKHVSLAELEADCDRGDNSMGSFMKHVNCLYAKGEAEIQDENARELVPGWKPMTLAEFLQKNYGPGTEGRKALDSAENL</sequence>
<dbReference type="AlphaFoldDB" id="A0A177TDI8"/>
<dbReference type="PANTHER" id="PTHR47706:SF4">
    <property type="entry name" value="NMRA-LIKE DOMAIN-CONTAINING PROTEIN"/>
    <property type="match status" value="1"/>
</dbReference>
<feature type="domain" description="NmrA-like" evidence="4">
    <location>
        <begin position="54"/>
        <end position="287"/>
    </location>
</feature>
<organism evidence="5 6">
    <name type="scientific">Tilletia indica</name>
    <dbReference type="NCBI Taxonomy" id="43049"/>
    <lineage>
        <taxon>Eukaryota</taxon>
        <taxon>Fungi</taxon>
        <taxon>Dikarya</taxon>
        <taxon>Basidiomycota</taxon>
        <taxon>Ustilaginomycotina</taxon>
        <taxon>Exobasidiomycetes</taxon>
        <taxon>Tilletiales</taxon>
        <taxon>Tilletiaceae</taxon>
        <taxon>Tilletia</taxon>
    </lineage>
</organism>
<evidence type="ECO:0000259" key="4">
    <source>
        <dbReference type="Pfam" id="PF05368"/>
    </source>
</evidence>
<evidence type="ECO:0000256" key="2">
    <source>
        <dbReference type="ARBA" id="ARBA00022857"/>
    </source>
</evidence>
<gene>
    <name evidence="5" type="ORF">A4X13_0g1285</name>
</gene>
<dbReference type="Proteomes" id="UP000077521">
    <property type="component" value="Unassembled WGS sequence"/>
</dbReference>
<reference evidence="5" key="1">
    <citation type="submission" date="2016-04" db="EMBL/GenBank/DDBJ databases">
        <authorList>
            <person name="Nguyen H.D."/>
            <person name="Samba Siva P."/>
            <person name="Cullis J."/>
            <person name="Levesque C.A."/>
            <person name="Hambleton S."/>
        </authorList>
    </citation>
    <scope>NUCLEOTIDE SEQUENCE</scope>
    <source>
        <strain evidence="5">DAOMC 236416</strain>
    </source>
</reference>
<dbReference type="Gene3D" id="3.90.25.10">
    <property type="entry name" value="UDP-galactose 4-epimerase, domain 1"/>
    <property type="match status" value="1"/>
</dbReference>
<comment type="caution">
    <text evidence="5">The sequence shown here is derived from an EMBL/GenBank/DDBJ whole genome shotgun (WGS) entry which is preliminary data.</text>
</comment>
<evidence type="ECO:0000313" key="5">
    <source>
        <dbReference type="EMBL" id="KAE8259016.1"/>
    </source>
</evidence>
<accession>A0A177TDI8</accession>
<evidence type="ECO:0000256" key="3">
    <source>
        <dbReference type="ARBA" id="ARBA00023002"/>
    </source>
</evidence>
<dbReference type="Gene3D" id="3.40.50.720">
    <property type="entry name" value="NAD(P)-binding Rossmann-like Domain"/>
    <property type="match status" value="1"/>
</dbReference>
<evidence type="ECO:0000313" key="6">
    <source>
        <dbReference type="Proteomes" id="UP000077521"/>
    </source>
</evidence>
<keyword evidence="3" id="KW-0560">Oxidoreductase</keyword>
<reference evidence="5" key="2">
    <citation type="journal article" date="2019" name="IMA Fungus">
        <title>Genome sequencing and comparison of five Tilletia species to identify candidate genes for the detection of regulated species infecting wheat.</title>
        <authorList>
            <person name="Nguyen H.D.T."/>
            <person name="Sultana T."/>
            <person name="Kesanakurti P."/>
            <person name="Hambleton S."/>
        </authorList>
    </citation>
    <scope>NUCLEOTIDE SEQUENCE</scope>
    <source>
        <strain evidence="5">DAOMC 236416</strain>
    </source>
</reference>
<dbReference type="SUPFAM" id="SSF51735">
    <property type="entry name" value="NAD(P)-binding Rossmann-fold domains"/>
    <property type="match status" value="1"/>
</dbReference>
<dbReference type="GO" id="GO:0016491">
    <property type="term" value="F:oxidoreductase activity"/>
    <property type="evidence" value="ECO:0007669"/>
    <property type="project" value="UniProtKB-KW"/>
</dbReference>
<keyword evidence="2" id="KW-0521">NADP</keyword>
<dbReference type="OrthoDB" id="9974981at2759"/>